<evidence type="ECO:0000313" key="1">
    <source>
        <dbReference type="EMBL" id="CAA9465355.1"/>
    </source>
</evidence>
<organism evidence="1">
    <name type="scientific">uncultured Solirubrobacteraceae bacterium</name>
    <dbReference type="NCBI Taxonomy" id="1162706"/>
    <lineage>
        <taxon>Bacteria</taxon>
        <taxon>Bacillati</taxon>
        <taxon>Actinomycetota</taxon>
        <taxon>Thermoleophilia</taxon>
        <taxon>Solirubrobacterales</taxon>
        <taxon>Solirubrobacteraceae</taxon>
        <taxon>environmental samples</taxon>
    </lineage>
</organism>
<sequence>MIDPLAEPTRLVVVASGFGLWREGRHEISARWVDVVRVEGRSDPPRLVVVLADARELRIDATVAGWADFLAAAPGALLGARAKPAWLPLPSAADGGPVVLYERRAARQRSLQ</sequence>
<dbReference type="EMBL" id="CADCVJ010000042">
    <property type="protein sequence ID" value="CAA9465355.1"/>
    <property type="molecule type" value="Genomic_DNA"/>
</dbReference>
<name>A0A6J4R6B4_9ACTN</name>
<gene>
    <name evidence="1" type="ORF">AVDCRST_MAG38-629</name>
</gene>
<reference evidence="1" key="1">
    <citation type="submission" date="2020-02" db="EMBL/GenBank/DDBJ databases">
        <authorList>
            <person name="Meier V. D."/>
        </authorList>
    </citation>
    <scope>NUCLEOTIDE SEQUENCE</scope>
    <source>
        <strain evidence="1">AVDCRST_MAG38</strain>
    </source>
</reference>
<dbReference type="AlphaFoldDB" id="A0A6J4R6B4"/>
<accession>A0A6J4R6B4</accession>
<proteinExistence type="predicted"/>
<protein>
    <submittedName>
        <fullName evidence="1">Uncharacterized protein</fullName>
    </submittedName>
</protein>